<accession>A0A834HA97</accession>
<sequence>MGSRNLNTQPTPKAPLQAAKPPLHIAAPSPPNHICSASLRLQHRYCSATYPPSKLTAAPLSFRHTLRPPPLSIHQAAADKWADQKPQRLTPPRPPLHCIITSGTPPLLTAATAPHHHRCKPSASSPLQLLRYMPPPLLLRIKTPLLLLRYTTAAPSSSLLLRLQNATHRLPSPPQSASPLAISDHQHSSSTSRRFSSASTPLLLLRCFITAYPPLPSATSRIPYNQNIAALHHMESHGLSLRLFRRQTWPPRPYRCRHL</sequence>
<dbReference type="AlphaFoldDB" id="A0A834HA97"/>
<evidence type="ECO:0000313" key="2">
    <source>
        <dbReference type="EMBL" id="KAF7149403.1"/>
    </source>
</evidence>
<proteinExistence type="predicted"/>
<evidence type="ECO:0000256" key="1">
    <source>
        <dbReference type="SAM" id="MobiDB-lite"/>
    </source>
</evidence>
<evidence type="ECO:0000313" key="3">
    <source>
        <dbReference type="Proteomes" id="UP000626092"/>
    </source>
</evidence>
<comment type="caution">
    <text evidence="2">The sequence shown here is derived from an EMBL/GenBank/DDBJ whole genome shotgun (WGS) entry which is preliminary data.</text>
</comment>
<keyword evidence="3" id="KW-1185">Reference proteome</keyword>
<dbReference type="Proteomes" id="UP000626092">
    <property type="component" value="Unassembled WGS sequence"/>
</dbReference>
<name>A0A834HA97_RHOSS</name>
<reference evidence="2" key="1">
    <citation type="submission" date="2019-11" db="EMBL/GenBank/DDBJ databases">
        <authorList>
            <person name="Liu Y."/>
            <person name="Hou J."/>
            <person name="Li T.-Q."/>
            <person name="Guan C.-H."/>
            <person name="Wu X."/>
            <person name="Wu H.-Z."/>
            <person name="Ling F."/>
            <person name="Zhang R."/>
            <person name="Shi X.-G."/>
            <person name="Ren J.-P."/>
            <person name="Chen E.-F."/>
            <person name="Sun J.-M."/>
        </authorList>
    </citation>
    <scope>NUCLEOTIDE SEQUENCE</scope>
    <source>
        <strain evidence="2">Adult_tree_wgs_1</strain>
        <tissue evidence="2">Leaves</tissue>
    </source>
</reference>
<gene>
    <name evidence="2" type="ORF">RHSIM_Rhsim03G0006900</name>
</gene>
<dbReference type="OrthoDB" id="10590519at2759"/>
<organism evidence="2 3">
    <name type="scientific">Rhododendron simsii</name>
    <name type="common">Sims's rhododendron</name>
    <dbReference type="NCBI Taxonomy" id="118357"/>
    <lineage>
        <taxon>Eukaryota</taxon>
        <taxon>Viridiplantae</taxon>
        <taxon>Streptophyta</taxon>
        <taxon>Embryophyta</taxon>
        <taxon>Tracheophyta</taxon>
        <taxon>Spermatophyta</taxon>
        <taxon>Magnoliopsida</taxon>
        <taxon>eudicotyledons</taxon>
        <taxon>Gunneridae</taxon>
        <taxon>Pentapetalae</taxon>
        <taxon>asterids</taxon>
        <taxon>Ericales</taxon>
        <taxon>Ericaceae</taxon>
        <taxon>Ericoideae</taxon>
        <taxon>Rhodoreae</taxon>
        <taxon>Rhododendron</taxon>
    </lineage>
</organism>
<feature type="region of interest" description="Disordered" evidence="1">
    <location>
        <begin position="169"/>
        <end position="194"/>
    </location>
</feature>
<dbReference type="EMBL" id="WJXA01000003">
    <property type="protein sequence ID" value="KAF7149403.1"/>
    <property type="molecule type" value="Genomic_DNA"/>
</dbReference>
<protein>
    <submittedName>
        <fullName evidence="2">Uncharacterized protein</fullName>
    </submittedName>
</protein>
<feature type="compositionally biased region" description="Low complexity" evidence="1">
    <location>
        <begin position="177"/>
        <end position="194"/>
    </location>
</feature>